<evidence type="ECO:0000259" key="11">
    <source>
        <dbReference type="Pfam" id="PF23598"/>
    </source>
</evidence>
<dbReference type="FunFam" id="3.80.10.10:FF:000383">
    <property type="entry name" value="Leucine-rich repeat receptor protein kinase EMS1"/>
    <property type="match status" value="1"/>
</dbReference>
<dbReference type="PANTHER" id="PTHR48057:SF7">
    <property type="entry name" value="LEUCINE-RICH REPEAT SERINE_THREONINE-PROTEIN KINASE 1"/>
    <property type="match status" value="1"/>
</dbReference>
<dbReference type="OrthoDB" id="676979at2759"/>
<dbReference type="FunFam" id="3.80.10.10:FF:000356">
    <property type="entry name" value="LRR receptor-like serine/threonine-protein kinase"/>
    <property type="match status" value="1"/>
</dbReference>
<evidence type="ECO:0000256" key="10">
    <source>
        <dbReference type="SAM" id="Phobius"/>
    </source>
</evidence>
<sequence length="1079" mass="117794">MGPFPAIHCRQWVQAEGEGGALGFCEVCGHGMSAFKLLQEDSEKAAPKRNYNGDYRLEWGGRGQGISLAKQVTLKEGIAEEVNLASQSQGGRGRTEFRLGRDVEISGLVPTLVMFVGEEEVSLFFALDHEGRCGLSFTEEPDLAFRLLSDLGAEDVEKLVKVKDGRVVGISASRRQLKGNIPAELGNLTALQNLDLAMNQLTGEIPTEIHKLTRLRYLNLFDNKLTGPIPKEVGKMAGLTTLWLTGNRLTGQIPVDIGNLGSLEELWLCGNQLAGPIPEIGNMTKLKVLSLSENKLSGPIPASIGRLTSLEKLYLSRNQLTGPIPASMGRLTSLERLLVSENRLTGPIPPVICRLDALQVLSLGSLASNQLEGSIPSEIGDLPNLIELVLTGNKLTGPIPPEVGNLTRLKFLSLARNKLSGSIPAAIGRLTSLEDLALFENQLSGRIPHEIGQEILGIRAVLLHKNFLEGPFHWSNAAGIRYLTLHENRFQGSPPSGLQTMTALDYLTLHGNDFSGTVPKLNLPAGAWATLHRNRFSCQLPASLGLEDVRATVVMGNMVGVGDSITANWIIPPEWQDFLYVSSKVWWGNVLVLAGLPLAFLCAAVIFRQSRQAFSGNIWVLAPDVHASSMQSLQLSLWIAALCALLLPAYLHGARYYECGQPLARSTAAYLDGSAATELFVILVWSLVTLFFSASITALPEPREEFRGPPAGSWLRHKIAWFLWIVPVTMMSLPSILFSVAQALPKDNMLIADSILQIAHRTAPALVVGIDVLLAGWLSIKYAGLSGIRADRLLMSLRLCAAWLLPLLTAVALQENCLAGWKTWWTTCDPDSRMHEDFNWHFWEVSDVEILNTTTDMCSANHQNLWEGRCSRSLIEGLSPLILKKLLIRIALQPLVMVLAWRASKLEDPSPLEESRQLRLLGRKTSGSLASMQQHAYFTTLLETAIVWGPLVPLVSFGVVAAFLANRVLFETGLSFGVRLPTDAANTGAGVSKTYLRFALAMSCVFQLWHAFGTSMAGRTILLPSAMLTTAFSTLGLPRQLRSARRSPRRGPDSDEQEMSFVEGARAGLPLRISLQSAS</sequence>
<dbReference type="PANTHER" id="PTHR48057">
    <property type="entry name" value="LEUCINE-RICH REPEAT SERINE/THREONINE-PROTEIN KINASE 1"/>
    <property type="match status" value="1"/>
</dbReference>
<feature type="region of interest" description="Disordered" evidence="9">
    <location>
        <begin position="1041"/>
        <end position="1063"/>
    </location>
</feature>
<accession>A0A1Q9E5H3</accession>
<name>A0A1Q9E5H3_SYMMI</name>
<feature type="transmembrane region" description="Helical" evidence="10">
    <location>
        <begin position="764"/>
        <end position="785"/>
    </location>
</feature>
<keyword evidence="5" id="KW-0677">Repeat</keyword>
<gene>
    <name evidence="12" type="primary">ERL2</name>
    <name evidence="12" type="ORF">AK812_SmicGene14459</name>
</gene>
<evidence type="ECO:0000256" key="2">
    <source>
        <dbReference type="ARBA" id="ARBA00022475"/>
    </source>
</evidence>
<dbReference type="OMA" id="QATTVEN"/>
<proteinExistence type="predicted"/>
<keyword evidence="6 10" id="KW-1133">Transmembrane helix</keyword>
<keyword evidence="12" id="KW-0808">Transferase</keyword>
<evidence type="ECO:0000256" key="4">
    <source>
        <dbReference type="ARBA" id="ARBA00022692"/>
    </source>
</evidence>
<evidence type="ECO:0000313" key="12">
    <source>
        <dbReference type="EMBL" id="OLQ02659.1"/>
    </source>
</evidence>
<dbReference type="Proteomes" id="UP000186817">
    <property type="component" value="Unassembled WGS sequence"/>
</dbReference>
<dbReference type="EMBL" id="LSRX01000258">
    <property type="protein sequence ID" value="OLQ02659.1"/>
    <property type="molecule type" value="Genomic_DNA"/>
</dbReference>
<dbReference type="GO" id="GO:0016301">
    <property type="term" value="F:kinase activity"/>
    <property type="evidence" value="ECO:0007669"/>
    <property type="project" value="UniProtKB-KW"/>
</dbReference>
<reference evidence="12 13" key="1">
    <citation type="submission" date="2016-02" db="EMBL/GenBank/DDBJ databases">
        <title>Genome analysis of coral dinoflagellate symbionts highlights evolutionary adaptations to a symbiotic lifestyle.</title>
        <authorList>
            <person name="Aranda M."/>
            <person name="Li Y."/>
            <person name="Liew Y.J."/>
            <person name="Baumgarten S."/>
            <person name="Simakov O."/>
            <person name="Wilson M."/>
            <person name="Piel J."/>
            <person name="Ashoor H."/>
            <person name="Bougouffa S."/>
            <person name="Bajic V.B."/>
            <person name="Ryu T."/>
            <person name="Ravasi T."/>
            <person name="Bayer T."/>
            <person name="Micklem G."/>
            <person name="Kim H."/>
            <person name="Bhak J."/>
            <person name="Lajeunesse T.C."/>
            <person name="Voolstra C.R."/>
        </authorList>
    </citation>
    <scope>NUCLEOTIDE SEQUENCE [LARGE SCALE GENOMIC DNA]</scope>
    <source>
        <strain evidence="12 13">CCMP2467</strain>
    </source>
</reference>
<feature type="transmembrane region" description="Helical" evidence="10">
    <location>
        <begin position="1018"/>
        <end position="1037"/>
    </location>
</feature>
<comment type="caution">
    <text evidence="12">The sequence shown here is derived from an EMBL/GenBank/DDBJ whole genome shotgun (WGS) entry which is preliminary data.</text>
</comment>
<dbReference type="Pfam" id="PF23598">
    <property type="entry name" value="LRR_14"/>
    <property type="match status" value="1"/>
</dbReference>
<feature type="transmembrane region" description="Helical" evidence="10">
    <location>
        <begin position="635"/>
        <end position="653"/>
    </location>
</feature>
<evidence type="ECO:0000256" key="5">
    <source>
        <dbReference type="ARBA" id="ARBA00022737"/>
    </source>
</evidence>
<evidence type="ECO:0000256" key="1">
    <source>
        <dbReference type="ARBA" id="ARBA00004251"/>
    </source>
</evidence>
<dbReference type="Gene3D" id="3.80.10.10">
    <property type="entry name" value="Ribonuclease Inhibitor"/>
    <property type="match status" value="4"/>
</dbReference>
<evidence type="ECO:0000256" key="3">
    <source>
        <dbReference type="ARBA" id="ARBA00022614"/>
    </source>
</evidence>
<feature type="transmembrane region" description="Helical" evidence="10">
    <location>
        <begin position="719"/>
        <end position="744"/>
    </location>
</feature>
<keyword evidence="12" id="KW-0675">Receptor</keyword>
<dbReference type="InterPro" id="IPR001611">
    <property type="entry name" value="Leu-rich_rpt"/>
</dbReference>
<feature type="domain" description="Disease resistance R13L4/SHOC-2-like LRR" evidence="11">
    <location>
        <begin position="166"/>
        <end position="292"/>
    </location>
</feature>
<dbReference type="InterPro" id="IPR052595">
    <property type="entry name" value="LRRC69/RLP"/>
</dbReference>
<keyword evidence="4 10" id="KW-0812">Transmembrane</keyword>
<evidence type="ECO:0000256" key="6">
    <source>
        <dbReference type="ARBA" id="ARBA00022989"/>
    </source>
</evidence>
<protein>
    <submittedName>
        <fullName evidence="12">LRR receptor-like serine/threonine-protein kinase ERL2</fullName>
    </submittedName>
</protein>
<keyword evidence="7 10" id="KW-0472">Membrane</keyword>
<feature type="transmembrane region" description="Helical" evidence="10">
    <location>
        <begin position="679"/>
        <end position="699"/>
    </location>
</feature>
<keyword evidence="13" id="KW-1185">Reference proteome</keyword>
<dbReference type="InterPro" id="IPR003591">
    <property type="entry name" value="Leu-rich_rpt_typical-subtyp"/>
</dbReference>
<organism evidence="12 13">
    <name type="scientific">Symbiodinium microadriaticum</name>
    <name type="common">Dinoflagellate</name>
    <name type="synonym">Zooxanthella microadriatica</name>
    <dbReference type="NCBI Taxonomy" id="2951"/>
    <lineage>
        <taxon>Eukaryota</taxon>
        <taxon>Sar</taxon>
        <taxon>Alveolata</taxon>
        <taxon>Dinophyceae</taxon>
        <taxon>Suessiales</taxon>
        <taxon>Symbiodiniaceae</taxon>
        <taxon>Symbiodinium</taxon>
    </lineage>
</organism>
<dbReference type="InterPro" id="IPR055414">
    <property type="entry name" value="LRR_R13L4/SHOC2-like"/>
</dbReference>
<keyword evidence="12" id="KW-0418">Kinase</keyword>
<evidence type="ECO:0000256" key="8">
    <source>
        <dbReference type="ARBA" id="ARBA00023180"/>
    </source>
</evidence>
<feature type="transmembrane region" description="Helical" evidence="10">
    <location>
        <begin position="945"/>
        <end position="965"/>
    </location>
</feature>
<dbReference type="FunFam" id="3.80.10.10:FF:000095">
    <property type="entry name" value="LRR receptor-like serine/threonine-protein kinase GSO1"/>
    <property type="match status" value="1"/>
</dbReference>
<dbReference type="SMART" id="SM00369">
    <property type="entry name" value="LRR_TYP"/>
    <property type="match status" value="6"/>
</dbReference>
<dbReference type="SUPFAM" id="SSF52058">
    <property type="entry name" value="L domain-like"/>
    <property type="match status" value="1"/>
</dbReference>
<evidence type="ECO:0000256" key="7">
    <source>
        <dbReference type="ARBA" id="ARBA00023136"/>
    </source>
</evidence>
<feature type="transmembrane region" description="Helical" evidence="10">
    <location>
        <begin position="586"/>
        <end position="607"/>
    </location>
</feature>
<keyword evidence="3" id="KW-0433">Leucine-rich repeat</keyword>
<keyword evidence="2" id="KW-1003">Cell membrane</keyword>
<keyword evidence="8" id="KW-0325">Glycoprotein</keyword>
<evidence type="ECO:0000256" key="9">
    <source>
        <dbReference type="SAM" id="MobiDB-lite"/>
    </source>
</evidence>
<dbReference type="GO" id="GO:0005886">
    <property type="term" value="C:plasma membrane"/>
    <property type="evidence" value="ECO:0007669"/>
    <property type="project" value="UniProtKB-SubCell"/>
</dbReference>
<comment type="subcellular location">
    <subcellularLocation>
        <location evidence="1">Cell membrane</location>
        <topology evidence="1">Single-pass type I membrane protein</topology>
    </subcellularLocation>
</comment>
<dbReference type="Pfam" id="PF00560">
    <property type="entry name" value="LRR_1"/>
    <property type="match status" value="4"/>
</dbReference>
<dbReference type="InterPro" id="IPR032675">
    <property type="entry name" value="LRR_dom_sf"/>
</dbReference>
<dbReference type="AlphaFoldDB" id="A0A1Q9E5H3"/>
<evidence type="ECO:0000313" key="13">
    <source>
        <dbReference type="Proteomes" id="UP000186817"/>
    </source>
</evidence>